<dbReference type="PANTHER" id="PTHR24324">
    <property type="entry name" value="HOMEOBOX PROTEIN HHEX"/>
    <property type="match status" value="1"/>
</dbReference>
<dbReference type="SUPFAM" id="SSF46689">
    <property type="entry name" value="Homeodomain-like"/>
    <property type="match status" value="1"/>
</dbReference>
<evidence type="ECO:0000313" key="8">
    <source>
        <dbReference type="Proteomes" id="UP000268321"/>
    </source>
</evidence>
<feature type="DNA-binding region" description="Homeobox" evidence="4">
    <location>
        <begin position="38"/>
        <end position="97"/>
    </location>
</feature>
<evidence type="ECO:0000259" key="6">
    <source>
        <dbReference type="PROSITE" id="PS50071"/>
    </source>
</evidence>
<dbReference type="PROSITE" id="PS00027">
    <property type="entry name" value="HOMEOBOX_1"/>
    <property type="match status" value="1"/>
</dbReference>
<proteinExistence type="predicted"/>
<evidence type="ECO:0000256" key="2">
    <source>
        <dbReference type="ARBA" id="ARBA00023155"/>
    </source>
</evidence>
<dbReference type="InterPro" id="IPR017970">
    <property type="entry name" value="Homeobox_CS"/>
</dbReference>
<dbReference type="CDD" id="cd00086">
    <property type="entry name" value="homeodomain"/>
    <property type="match status" value="1"/>
</dbReference>
<evidence type="ECO:0000256" key="1">
    <source>
        <dbReference type="ARBA" id="ARBA00023125"/>
    </source>
</evidence>
<comment type="subcellular location">
    <subcellularLocation>
        <location evidence="4 5">Nucleus</location>
    </subcellularLocation>
</comment>
<dbReference type="AlphaFoldDB" id="A0A4V1J3A5"/>
<keyword evidence="2 4" id="KW-0371">Homeobox</keyword>
<keyword evidence="8" id="KW-1185">Reference proteome</keyword>
<dbReference type="InterPro" id="IPR001356">
    <property type="entry name" value="HD"/>
</dbReference>
<evidence type="ECO:0000256" key="3">
    <source>
        <dbReference type="ARBA" id="ARBA00023242"/>
    </source>
</evidence>
<dbReference type="PROSITE" id="PS50071">
    <property type="entry name" value="HOMEOBOX_2"/>
    <property type="match status" value="1"/>
</dbReference>
<dbReference type="EMBL" id="ML004442">
    <property type="protein sequence ID" value="RKP31379.1"/>
    <property type="molecule type" value="Genomic_DNA"/>
</dbReference>
<dbReference type="Pfam" id="PF00046">
    <property type="entry name" value="Homeodomain"/>
    <property type="match status" value="1"/>
</dbReference>
<dbReference type="GO" id="GO:0005634">
    <property type="term" value="C:nucleus"/>
    <property type="evidence" value="ECO:0007669"/>
    <property type="project" value="UniProtKB-SubCell"/>
</dbReference>
<evidence type="ECO:0000313" key="7">
    <source>
        <dbReference type="EMBL" id="RKP31379.1"/>
    </source>
</evidence>
<keyword evidence="1 4" id="KW-0238">DNA-binding</keyword>
<dbReference type="GO" id="GO:0000981">
    <property type="term" value="F:DNA-binding transcription factor activity, RNA polymerase II-specific"/>
    <property type="evidence" value="ECO:0007669"/>
    <property type="project" value="InterPro"/>
</dbReference>
<dbReference type="OrthoDB" id="6159439at2759"/>
<dbReference type="InterPro" id="IPR009057">
    <property type="entry name" value="Homeodomain-like_sf"/>
</dbReference>
<dbReference type="GO" id="GO:0000978">
    <property type="term" value="F:RNA polymerase II cis-regulatory region sequence-specific DNA binding"/>
    <property type="evidence" value="ECO:0007669"/>
    <property type="project" value="TreeGrafter"/>
</dbReference>
<evidence type="ECO:0000256" key="4">
    <source>
        <dbReference type="PROSITE-ProRule" id="PRU00108"/>
    </source>
</evidence>
<gene>
    <name evidence="7" type="ORF">METBISCDRAFT_22411</name>
</gene>
<dbReference type="SMART" id="SM00389">
    <property type="entry name" value="HOX"/>
    <property type="match status" value="1"/>
</dbReference>
<organism evidence="7 8">
    <name type="scientific">Metschnikowia bicuspidata</name>
    <dbReference type="NCBI Taxonomy" id="27322"/>
    <lineage>
        <taxon>Eukaryota</taxon>
        <taxon>Fungi</taxon>
        <taxon>Dikarya</taxon>
        <taxon>Ascomycota</taxon>
        <taxon>Saccharomycotina</taxon>
        <taxon>Pichiomycetes</taxon>
        <taxon>Metschnikowiaceae</taxon>
        <taxon>Metschnikowia</taxon>
    </lineage>
</organism>
<evidence type="ECO:0000256" key="5">
    <source>
        <dbReference type="RuleBase" id="RU000682"/>
    </source>
</evidence>
<name>A0A4V1J3A5_9ASCO</name>
<feature type="domain" description="Homeobox" evidence="6">
    <location>
        <begin position="36"/>
        <end position="96"/>
    </location>
</feature>
<dbReference type="InterPro" id="IPR051000">
    <property type="entry name" value="Homeobox_DNA-bind_prot"/>
</dbReference>
<dbReference type="Gene3D" id="1.10.10.60">
    <property type="entry name" value="Homeodomain-like"/>
    <property type="match status" value="1"/>
</dbReference>
<dbReference type="PANTHER" id="PTHR24324:SF9">
    <property type="entry name" value="HOMEOBOX DOMAIN-CONTAINING PROTEIN"/>
    <property type="match status" value="1"/>
</dbReference>
<keyword evidence="3 4" id="KW-0539">Nucleus</keyword>
<dbReference type="Proteomes" id="UP000268321">
    <property type="component" value="Unassembled WGS sequence"/>
</dbReference>
<protein>
    <submittedName>
        <fullName evidence="7">Homeobox-domain-containing protein</fullName>
    </submittedName>
</protein>
<accession>A0A4V1J3A5</accession>
<dbReference type="GO" id="GO:0030154">
    <property type="term" value="P:cell differentiation"/>
    <property type="evidence" value="ECO:0007669"/>
    <property type="project" value="TreeGrafter"/>
</dbReference>
<sequence length="238" mass="26371">MASKIKSNASPRRDFAFISYSPATFPSQEPAIDNASLARRKRRRTSPNELAILNHEFCLGSTPGKSKRLEISKKVNMTEKAVQIWFQNKRQSVRRLRACEREVMELPPTPDTTINSSYSMDTCSDMSTEMPHSQPILPTLNSPHIRHILALLSPCRSGVSNQKPETYDKKPCFILPVSSGSLKSGKGASVKQEPVSSLERERKPLAAIDSNIPLSFKAGNPNDVQCIQGLLSLRTAAH</sequence>
<reference evidence="8" key="1">
    <citation type="journal article" date="2018" name="Nat. Microbiol.">
        <title>Leveraging single-cell genomics to expand the fungal tree of life.</title>
        <authorList>
            <person name="Ahrendt S.R."/>
            <person name="Quandt C.A."/>
            <person name="Ciobanu D."/>
            <person name="Clum A."/>
            <person name="Salamov A."/>
            <person name="Andreopoulos B."/>
            <person name="Cheng J.F."/>
            <person name="Woyke T."/>
            <person name="Pelin A."/>
            <person name="Henrissat B."/>
            <person name="Reynolds N.K."/>
            <person name="Benny G.L."/>
            <person name="Smith M.E."/>
            <person name="James T.Y."/>
            <person name="Grigoriev I.V."/>
        </authorList>
    </citation>
    <scope>NUCLEOTIDE SEQUENCE [LARGE SCALE GENOMIC DNA]</scope>
    <source>
        <strain evidence="8">Baker2002</strain>
    </source>
</reference>